<name>A0A1V6PLV4_9EURO</name>
<proteinExistence type="predicted"/>
<comment type="caution">
    <text evidence="1">The sequence shown here is derived from an EMBL/GenBank/DDBJ whole genome shotgun (WGS) entry which is preliminary data.</text>
</comment>
<feature type="non-terminal residue" evidence="1">
    <location>
        <position position="99"/>
    </location>
</feature>
<gene>
    <name evidence="1" type="ORF">PENANT_c101G08322</name>
</gene>
<reference evidence="2" key="1">
    <citation type="journal article" date="2017" name="Nat. Microbiol.">
        <title>Global analysis of biosynthetic gene clusters reveals vast potential of secondary metabolite production in Penicillium species.</title>
        <authorList>
            <person name="Nielsen J.C."/>
            <person name="Grijseels S."/>
            <person name="Prigent S."/>
            <person name="Ji B."/>
            <person name="Dainat J."/>
            <person name="Nielsen K.F."/>
            <person name="Frisvad J.C."/>
            <person name="Workman M."/>
            <person name="Nielsen J."/>
        </authorList>
    </citation>
    <scope>NUCLEOTIDE SEQUENCE [LARGE SCALE GENOMIC DNA]</scope>
    <source>
        <strain evidence="2">IBT 31811</strain>
    </source>
</reference>
<dbReference type="EMBL" id="MDYN01000101">
    <property type="protein sequence ID" value="OQD78000.1"/>
    <property type="molecule type" value="Genomic_DNA"/>
</dbReference>
<keyword evidence="2" id="KW-1185">Reference proteome</keyword>
<evidence type="ECO:0000313" key="2">
    <source>
        <dbReference type="Proteomes" id="UP000191672"/>
    </source>
</evidence>
<evidence type="ECO:0000313" key="1">
    <source>
        <dbReference type="EMBL" id="OQD78000.1"/>
    </source>
</evidence>
<accession>A0A1V6PLV4</accession>
<organism evidence="1 2">
    <name type="scientific">Penicillium antarcticum</name>
    <dbReference type="NCBI Taxonomy" id="416450"/>
    <lineage>
        <taxon>Eukaryota</taxon>
        <taxon>Fungi</taxon>
        <taxon>Dikarya</taxon>
        <taxon>Ascomycota</taxon>
        <taxon>Pezizomycotina</taxon>
        <taxon>Eurotiomycetes</taxon>
        <taxon>Eurotiomycetidae</taxon>
        <taxon>Eurotiales</taxon>
        <taxon>Aspergillaceae</taxon>
        <taxon>Penicillium</taxon>
    </lineage>
</organism>
<protein>
    <submittedName>
        <fullName evidence="1">Uncharacterized protein</fullName>
    </submittedName>
</protein>
<sequence>MGQLTASDPLRDFDHTMRLFEPWFHDKCQILIIGPDTVRLSDRIFEAEKYYKGKHPHQTQLEVCMFAIPDKFGKRAEEVQRLRRCYHAASLFSRQERVE</sequence>
<dbReference type="Proteomes" id="UP000191672">
    <property type="component" value="Unassembled WGS sequence"/>
</dbReference>
<dbReference type="AlphaFoldDB" id="A0A1V6PLV4"/>